<dbReference type="EMBL" id="JBELQB010000003">
    <property type="protein sequence ID" value="MFL9836665.1"/>
    <property type="molecule type" value="Genomic_DNA"/>
</dbReference>
<sequence>MSIKKRAIIMARVSSDEQAKGYSLNIQEDNMRKWCEDRGVEVVKCFREDHSAKNFNRPEWKELKKYARINQKSIDMILVTTWDRFSRNTTDAFNELHYFRNIGILKSIQQPIDFSIPESKELLAIYLTLPEVDNDRRSMKIKEGIRAALKSGRWSRCAPIGYKNSRDENNKPIIVTNEKADGIKLAFTEISQGSSQQFVLKNLKQFGFTVSRNNLSLLLRNPLYVGKVRVPANETEPEEIVEGVHEPIIDYELFIKVQDVLNKGYKDRNRKKENSAKPELPLRGILFCSNCGKKVTGSASRSKTLLLSLQLL</sequence>
<dbReference type="PANTHER" id="PTHR30461">
    <property type="entry name" value="DNA-INVERTASE FROM LAMBDOID PROPHAGE"/>
    <property type="match status" value="1"/>
</dbReference>
<dbReference type="InterPro" id="IPR038109">
    <property type="entry name" value="DNA_bind_recomb_sf"/>
</dbReference>
<dbReference type="PROSITE" id="PS51737">
    <property type="entry name" value="RECOMBINASE_DNA_BIND"/>
    <property type="match status" value="1"/>
</dbReference>
<evidence type="ECO:0000313" key="5">
    <source>
        <dbReference type="EMBL" id="MFL9836665.1"/>
    </source>
</evidence>
<dbReference type="Gene3D" id="3.40.50.1390">
    <property type="entry name" value="Resolvase, N-terminal catalytic domain"/>
    <property type="match status" value="1"/>
</dbReference>
<evidence type="ECO:0000259" key="4">
    <source>
        <dbReference type="PROSITE" id="PS51737"/>
    </source>
</evidence>
<feature type="domain" description="Resolvase/invertase-type recombinase catalytic" evidence="3">
    <location>
        <begin position="6"/>
        <end position="152"/>
    </location>
</feature>
<evidence type="ECO:0000313" key="6">
    <source>
        <dbReference type="Proteomes" id="UP001629059"/>
    </source>
</evidence>
<dbReference type="Gene3D" id="3.90.1750.20">
    <property type="entry name" value="Putative Large Serine Recombinase, Chain B, Domain 2"/>
    <property type="match status" value="1"/>
</dbReference>
<keyword evidence="6" id="KW-1185">Reference proteome</keyword>
<feature type="domain" description="Recombinase" evidence="4">
    <location>
        <begin position="159"/>
        <end position="267"/>
    </location>
</feature>
<organism evidence="5 6">
    <name type="scientific">Flavobacterium rhizophilum</name>
    <dbReference type="NCBI Taxonomy" id="3163296"/>
    <lineage>
        <taxon>Bacteria</taxon>
        <taxon>Pseudomonadati</taxon>
        <taxon>Bacteroidota</taxon>
        <taxon>Flavobacteriia</taxon>
        <taxon>Flavobacteriales</taxon>
        <taxon>Flavobacteriaceae</taxon>
        <taxon>Flavobacterium</taxon>
    </lineage>
</organism>
<dbReference type="RefSeq" id="WP_408073698.1">
    <property type="nucleotide sequence ID" value="NZ_JBELQB010000003.1"/>
</dbReference>
<dbReference type="InterPro" id="IPR011109">
    <property type="entry name" value="DNA_bind_recombinase_dom"/>
</dbReference>
<accession>A0ABW8Y9V4</accession>
<dbReference type="Pfam" id="PF07508">
    <property type="entry name" value="Recombinase"/>
    <property type="match status" value="1"/>
</dbReference>
<evidence type="ECO:0000259" key="3">
    <source>
        <dbReference type="PROSITE" id="PS51736"/>
    </source>
</evidence>
<dbReference type="InterPro" id="IPR050639">
    <property type="entry name" value="SSR_resolvase"/>
</dbReference>
<keyword evidence="1" id="KW-0238">DNA-binding</keyword>
<dbReference type="SMART" id="SM00857">
    <property type="entry name" value="Resolvase"/>
    <property type="match status" value="1"/>
</dbReference>
<dbReference type="Proteomes" id="UP001629059">
    <property type="component" value="Unassembled WGS sequence"/>
</dbReference>
<keyword evidence="2" id="KW-0233">DNA recombination</keyword>
<gene>
    <name evidence="5" type="ORF">ABS768_04095</name>
</gene>
<evidence type="ECO:0000256" key="1">
    <source>
        <dbReference type="ARBA" id="ARBA00023125"/>
    </source>
</evidence>
<reference evidence="5 6" key="1">
    <citation type="submission" date="2024-06" db="EMBL/GenBank/DDBJ databases">
        <authorList>
            <person name="Kaempfer P."/>
            <person name="Viver T."/>
        </authorList>
    </citation>
    <scope>NUCLEOTIDE SEQUENCE [LARGE SCALE GENOMIC DNA]</scope>
    <source>
        <strain evidence="5 6">ST-75</strain>
    </source>
</reference>
<proteinExistence type="predicted"/>
<name>A0ABW8Y9V4_9FLAO</name>
<dbReference type="InterPro" id="IPR006119">
    <property type="entry name" value="Resolv_N"/>
</dbReference>
<evidence type="ECO:0000256" key="2">
    <source>
        <dbReference type="ARBA" id="ARBA00023172"/>
    </source>
</evidence>
<dbReference type="SUPFAM" id="SSF53041">
    <property type="entry name" value="Resolvase-like"/>
    <property type="match status" value="1"/>
</dbReference>
<protein>
    <submittedName>
        <fullName evidence="5">Recombinase family protein</fullName>
    </submittedName>
</protein>
<dbReference type="PROSITE" id="PS51736">
    <property type="entry name" value="RECOMBINASES_3"/>
    <property type="match status" value="1"/>
</dbReference>
<dbReference type="CDD" id="cd00338">
    <property type="entry name" value="Ser_Recombinase"/>
    <property type="match status" value="1"/>
</dbReference>
<dbReference type="PANTHER" id="PTHR30461:SF2">
    <property type="entry name" value="SERINE RECOMBINASE PINE-RELATED"/>
    <property type="match status" value="1"/>
</dbReference>
<dbReference type="InterPro" id="IPR036162">
    <property type="entry name" value="Resolvase-like_N_sf"/>
</dbReference>
<dbReference type="Pfam" id="PF00239">
    <property type="entry name" value="Resolvase"/>
    <property type="match status" value="1"/>
</dbReference>
<comment type="caution">
    <text evidence="5">The sequence shown here is derived from an EMBL/GenBank/DDBJ whole genome shotgun (WGS) entry which is preliminary data.</text>
</comment>